<evidence type="ECO:0000259" key="3">
    <source>
        <dbReference type="Pfam" id="PF00535"/>
    </source>
</evidence>
<dbReference type="CDD" id="cd00761">
    <property type="entry name" value="Glyco_tranf_GTA_type"/>
    <property type="match status" value="1"/>
</dbReference>
<dbReference type="GO" id="GO:0016757">
    <property type="term" value="F:glycosyltransferase activity"/>
    <property type="evidence" value="ECO:0007669"/>
    <property type="project" value="UniProtKB-KW"/>
</dbReference>
<dbReference type="KEGG" id="pxv:FXF36_03020"/>
<evidence type="ECO:0000256" key="2">
    <source>
        <dbReference type="ARBA" id="ARBA00022679"/>
    </source>
</evidence>
<protein>
    <submittedName>
        <fullName evidence="4">Glycosyltransferase</fullName>
    </submittedName>
</protein>
<dbReference type="SUPFAM" id="SSF53448">
    <property type="entry name" value="Nucleotide-diphospho-sugar transferases"/>
    <property type="match status" value="1"/>
</dbReference>
<dbReference type="OrthoDB" id="9807674at2"/>
<dbReference type="Proteomes" id="UP000327030">
    <property type="component" value="Chromosome 1"/>
</dbReference>
<dbReference type="InterPro" id="IPR001173">
    <property type="entry name" value="Glyco_trans_2-like"/>
</dbReference>
<evidence type="ECO:0000313" key="4">
    <source>
        <dbReference type="EMBL" id="QFJ53910.1"/>
    </source>
</evidence>
<dbReference type="AlphaFoldDB" id="A0A5P6VNB9"/>
<name>A0A5P6VNB9_PSEXY</name>
<sequence length="316" mass="36618">MLENKLVSVIVPVYNVESFLEHCVTSLLEQTYSNIEIILIDDGSTDSSGEMCDQWYEKDARIKVAHQRNQGLSAARNTGLDMAKGEYICFVDSDDFVTKEHIHLLVAAIEKTGSDFAFCDFASSKLAESSEKITSALLMTSEKCKAWLTNPISREYVLMVSSCNKLYKRDFFKDYRFEFGKFHEDEFLVNRLVFNTTKAVYLPVKSYVYRNNDESITGKENAGHLNHLHAIDAYEKRVKLALENGDEDFAEITFKWALLKLAKFYKDGSEPMKKKSMSMYIRLFDTYAEDLFEEKKYLKYMTFKKSPAIFCKFFRI</sequence>
<dbReference type="PANTHER" id="PTHR22916">
    <property type="entry name" value="GLYCOSYLTRANSFERASE"/>
    <property type="match status" value="1"/>
</dbReference>
<gene>
    <name evidence="4" type="ORF">FXF36_03020</name>
</gene>
<dbReference type="Pfam" id="PF00535">
    <property type="entry name" value="Glycos_transf_2"/>
    <property type="match status" value="1"/>
</dbReference>
<keyword evidence="2" id="KW-0808">Transferase</keyword>
<accession>A0A5P6VNB9</accession>
<dbReference type="InterPro" id="IPR029044">
    <property type="entry name" value="Nucleotide-diphossugar_trans"/>
</dbReference>
<feature type="domain" description="Glycosyltransferase 2-like" evidence="3">
    <location>
        <begin position="8"/>
        <end position="175"/>
    </location>
</feature>
<keyword evidence="1" id="KW-0328">Glycosyltransferase</keyword>
<dbReference type="PANTHER" id="PTHR22916:SF51">
    <property type="entry name" value="GLYCOSYLTRANSFERASE EPSH-RELATED"/>
    <property type="match status" value="1"/>
</dbReference>
<evidence type="ECO:0000256" key="1">
    <source>
        <dbReference type="ARBA" id="ARBA00022676"/>
    </source>
</evidence>
<organism evidence="4 5">
    <name type="scientific">Pseudobutyrivibrio xylanivorans</name>
    <dbReference type="NCBI Taxonomy" id="185007"/>
    <lineage>
        <taxon>Bacteria</taxon>
        <taxon>Bacillati</taxon>
        <taxon>Bacillota</taxon>
        <taxon>Clostridia</taxon>
        <taxon>Lachnospirales</taxon>
        <taxon>Lachnospiraceae</taxon>
        <taxon>Pseudobutyrivibrio</taxon>
    </lineage>
</organism>
<evidence type="ECO:0000313" key="5">
    <source>
        <dbReference type="Proteomes" id="UP000327030"/>
    </source>
</evidence>
<dbReference type="Gene3D" id="3.90.550.10">
    <property type="entry name" value="Spore Coat Polysaccharide Biosynthesis Protein SpsA, Chain A"/>
    <property type="match status" value="1"/>
</dbReference>
<reference evidence="5" key="1">
    <citation type="submission" date="2019-08" db="EMBL/GenBank/DDBJ databases">
        <title>Complete Genome Sequence of the Polysaccharide-Degrading Rumen Bacterium Pseudobutyrivibrio xylanivorans MA3014.</title>
        <authorList>
            <person name="Palevich N."/>
            <person name="Maclean P.H."/>
            <person name="Kelly W.J."/>
            <person name="Leahy S.C."/>
            <person name="Rakonjac J."/>
            <person name="Attwood G.T."/>
        </authorList>
    </citation>
    <scope>NUCLEOTIDE SEQUENCE [LARGE SCALE GENOMIC DNA]</scope>
    <source>
        <strain evidence="5">MA3014</strain>
    </source>
</reference>
<dbReference type="EMBL" id="CP043028">
    <property type="protein sequence ID" value="QFJ53910.1"/>
    <property type="molecule type" value="Genomic_DNA"/>
</dbReference>
<proteinExistence type="predicted"/>